<evidence type="ECO:0000313" key="3">
    <source>
        <dbReference type="Proteomes" id="UP000593570"/>
    </source>
</evidence>
<reference evidence="2 3" key="1">
    <citation type="journal article" date="2020" name="bioRxiv">
        <title>A chromosome-scale genome assembly for the Fusarium oxysporum strain Fo5176 to establish a model Arabidopsis-fungal pathosystem.</title>
        <authorList>
            <person name="Fokkens L."/>
            <person name="Guo L."/>
            <person name="Dora S."/>
            <person name="Wang B."/>
            <person name="Ye K."/>
            <person name="Sanchez-Rodriguez C."/>
            <person name="Croll D."/>
        </authorList>
    </citation>
    <scope>NUCLEOTIDE SEQUENCE [LARGE SCALE GENOMIC DNA]</scope>
    <source>
        <strain evidence="2 3">Fo5176</strain>
    </source>
</reference>
<dbReference type="Proteomes" id="UP000593570">
    <property type="component" value="Unassembled WGS sequence"/>
</dbReference>
<evidence type="ECO:0000313" key="2">
    <source>
        <dbReference type="EMBL" id="KAF6519261.1"/>
    </source>
</evidence>
<dbReference type="AlphaFoldDB" id="A0A8H6GKQ3"/>
<feature type="transmembrane region" description="Helical" evidence="1">
    <location>
        <begin position="57"/>
        <end position="80"/>
    </location>
</feature>
<keyword evidence="1" id="KW-0472">Membrane</keyword>
<evidence type="ECO:0000256" key="1">
    <source>
        <dbReference type="SAM" id="Phobius"/>
    </source>
</evidence>
<organism evidence="2 3">
    <name type="scientific">Fusarium oxysporum f. sp. conglutinans</name>
    <dbReference type="NCBI Taxonomy" id="100902"/>
    <lineage>
        <taxon>Eukaryota</taxon>
        <taxon>Fungi</taxon>
        <taxon>Dikarya</taxon>
        <taxon>Ascomycota</taxon>
        <taxon>Pezizomycotina</taxon>
        <taxon>Sordariomycetes</taxon>
        <taxon>Hypocreomycetidae</taxon>
        <taxon>Hypocreales</taxon>
        <taxon>Nectriaceae</taxon>
        <taxon>Fusarium</taxon>
        <taxon>Fusarium oxysporum species complex</taxon>
    </lineage>
</organism>
<gene>
    <name evidence="2" type="ORF">HZS61_017635</name>
</gene>
<dbReference type="EMBL" id="JACDXP010000009">
    <property type="protein sequence ID" value="KAF6519261.1"/>
    <property type="molecule type" value="Genomic_DNA"/>
</dbReference>
<feature type="transmembrane region" description="Helical" evidence="1">
    <location>
        <begin position="248"/>
        <end position="266"/>
    </location>
</feature>
<sequence length="396" mass="43676">MSSPSINCSQWTELNDFSEYIQDLDSETHFNEGILESCKSEICNAIYGTGNTDISGIGVAVGYVLEITLSISLSLAVIIFQRSGKNSQRHEVAKAGLEAFVDSAAYFALALQLATIAVLARKDYGISTADLGAIEARISQSVAVISMMPLLYPIALLEPIAKNSTRANIKHNARLLLLSVTVALSFYPFLSRCIHAFDISPIGEGKGSEVSSTDWSVVEDMCFPAEYRNIGRSTTFRSLNGLELTASLITYIFTFWLLAGLPGTCYDHDEEAKDAKEAEDETSWRERVNEWFGERPLVVVLPLLVFVGLTIPLLWVIFTLKNVQEQMSENMGENTMGITGDLGRLCLSYCLSLLESKWHTSGGLGRHMCMKRINKLRVQSHIQGDPSSLWSYTAAL</sequence>
<keyword evidence="1" id="KW-0812">Transmembrane</keyword>
<accession>A0A8H6GKQ3</accession>
<comment type="caution">
    <text evidence="2">The sequence shown here is derived from an EMBL/GenBank/DDBJ whole genome shotgun (WGS) entry which is preliminary data.</text>
</comment>
<keyword evidence="1" id="KW-1133">Transmembrane helix</keyword>
<feature type="transmembrane region" description="Helical" evidence="1">
    <location>
        <begin position="297"/>
        <end position="318"/>
    </location>
</feature>
<protein>
    <submittedName>
        <fullName evidence="2">Uncharacterized protein</fullName>
    </submittedName>
</protein>
<proteinExistence type="predicted"/>
<name>A0A8H6GKQ3_FUSOX</name>